<evidence type="ECO:0000256" key="1">
    <source>
        <dbReference type="SAM" id="Phobius"/>
    </source>
</evidence>
<dbReference type="EMBL" id="ADVR01000016">
    <property type="protein sequence ID" value="EFO81333.1"/>
    <property type="molecule type" value="Genomic_DNA"/>
</dbReference>
<keyword evidence="3" id="KW-1185">Reference proteome</keyword>
<accession>E1IBV3</accession>
<organism evidence="2 3">
    <name type="scientific">Oscillochloris trichoides DG-6</name>
    <dbReference type="NCBI Taxonomy" id="765420"/>
    <lineage>
        <taxon>Bacteria</taxon>
        <taxon>Bacillati</taxon>
        <taxon>Chloroflexota</taxon>
        <taxon>Chloroflexia</taxon>
        <taxon>Chloroflexales</taxon>
        <taxon>Chloroflexineae</taxon>
        <taxon>Oscillochloridaceae</taxon>
        <taxon>Oscillochloris</taxon>
    </lineage>
</organism>
<protein>
    <recommendedName>
        <fullName evidence="4">YcxB-like protein domain-containing protein</fullName>
    </recommendedName>
</protein>
<dbReference type="OrthoDB" id="157071at2"/>
<gene>
    <name evidence="2" type="ORF">OSCT_0804</name>
</gene>
<dbReference type="Proteomes" id="UP000054010">
    <property type="component" value="Unassembled WGS sequence"/>
</dbReference>
<reference evidence="2 3" key="1">
    <citation type="journal article" date="2011" name="J. Bacteriol.">
        <title>Draft genome sequence of the anoxygenic filamentous phototrophic bacterium Oscillochloris trichoides subsp. DG-6.</title>
        <authorList>
            <person name="Kuznetsov B.B."/>
            <person name="Ivanovsky R.N."/>
            <person name="Keppen O.I."/>
            <person name="Sukhacheva M.V."/>
            <person name="Bumazhkin B.K."/>
            <person name="Patutina E.O."/>
            <person name="Beletsky A.V."/>
            <person name="Mardanov A.V."/>
            <person name="Baslerov R.V."/>
            <person name="Panteleeva A.N."/>
            <person name="Kolganova T.V."/>
            <person name="Ravin N.V."/>
            <person name="Skryabin K.G."/>
        </authorList>
    </citation>
    <scope>NUCLEOTIDE SEQUENCE [LARGE SCALE GENOMIC DNA]</scope>
    <source>
        <strain evidence="2 3">DG-6</strain>
    </source>
</reference>
<dbReference type="AlphaFoldDB" id="E1IBV3"/>
<keyword evidence="1" id="KW-0472">Membrane</keyword>
<evidence type="ECO:0000313" key="2">
    <source>
        <dbReference type="EMBL" id="EFO81333.1"/>
    </source>
</evidence>
<name>E1IBV3_9CHLR</name>
<proteinExistence type="predicted"/>
<sequence>MIVIEAHLQPGHFFRISLLRHIQRTSFYFYALTAAGLSALAYTMTVSSLVLLVAWIPFVTYLILGLVNAYVGSRRADQPYFLPTRYEFGDQALKLRTSQGASEVAWGDFREWRKVVGCYVLYLNAGAVIAIPLENVTKSREPAVEDFLKQKIPL</sequence>
<dbReference type="HOGENOM" id="CLU_1591622_0_0_0"/>
<evidence type="ECO:0008006" key="4">
    <source>
        <dbReference type="Google" id="ProtNLM"/>
    </source>
</evidence>
<feature type="transmembrane region" description="Helical" evidence="1">
    <location>
        <begin position="27"/>
        <end position="44"/>
    </location>
</feature>
<keyword evidence="1" id="KW-1133">Transmembrane helix</keyword>
<feature type="transmembrane region" description="Helical" evidence="1">
    <location>
        <begin position="50"/>
        <end position="71"/>
    </location>
</feature>
<comment type="caution">
    <text evidence="2">The sequence shown here is derived from an EMBL/GenBank/DDBJ whole genome shotgun (WGS) entry which is preliminary data.</text>
</comment>
<keyword evidence="1" id="KW-0812">Transmembrane</keyword>
<evidence type="ECO:0000313" key="3">
    <source>
        <dbReference type="Proteomes" id="UP000054010"/>
    </source>
</evidence>